<evidence type="ECO:0000259" key="5">
    <source>
        <dbReference type="PROSITE" id="PS50076"/>
    </source>
</evidence>
<comment type="similarity">
    <text evidence="1">Belongs to the DPH4 family.</text>
</comment>
<reference evidence="7" key="3">
    <citation type="submission" date="2022-01" db="EMBL/GenBank/DDBJ databases">
        <authorList>
            <person name="Rubenstein D.R."/>
        </authorList>
    </citation>
    <scope>NUCLEOTIDE SEQUENCE</scope>
    <source>
        <strain evidence="7">SS15</strain>
        <tissue evidence="7">Liver</tissue>
    </source>
</reference>
<reference evidence="7 8" key="2">
    <citation type="journal article" date="2021" name="J. Hered.">
        <title>Feather Gene Expression Elucidates the Developmental Basis of Plumage Iridescence in African Starlings.</title>
        <authorList>
            <person name="Rubenstein D.R."/>
            <person name="Corvelo A."/>
            <person name="MacManes M.D."/>
            <person name="Maia R."/>
            <person name="Narzisi G."/>
            <person name="Rousaki A."/>
            <person name="Vandenabeele P."/>
            <person name="Shawkey M.D."/>
            <person name="Solomon J."/>
        </authorList>
    </citation>
    <scope>NUCLEOTIDE SEQUENCE [LARGE SCALE GENOMIC DNA]</scope>
    <source>
        <strain evidence="7">SS15</strain>
    </source>
</reference>
<keyword evidence="2" id="KW-0479">Metal-binding</keyword>
<dbReference type="EMBL" id="JADDUC010000056">
    <property type="protein sequence ID" value="KAG0120961.1"/>
    <property type="molecule type" value="Genomic_DNA"/>
</dbReference>
<evidence type="ECO:0000313" key="7">
    <source>
        <dbReference type="EMBL" id="KAI1232826.1"/>
    </source>
</evidence>
<dbReference type="SMART" id="SM00271">
    <property type="entry name" value="DnaJ"/>
    <property type="match status" value="1"/>
</dbReference>
<dbReference type="AlphaFoldDB" id="A0A835TVZ4"/>
<protein>
    <recommendedName>
        <fullName evidence="5">J domain-containing protein</fullName>
    </recommendedName>
</protein>
<feature type="domain" description="J" evidence="5">
    <location>
        <begin position="19"/>
        <end position="102"/>
    </location>
</feature>
<dbReference type="InterPro" id="IPR036671">
    <property type="entry name" value="DPH_MB_sf"/>
</dbReference>
<dbReference type="SUPFAM" id="SSF46565">
    <property type="entry name" value="Chaperone J-domain"/>
    <property type="match status" value="1"/>
</dbReference>
<dbReference type="InterPro" id="IPR001623">
    <property type="entry name" value="DnaJ_domain"/>
</dbReference>
<evidence type="ECO:0000256" key="3">
    <source>
        <dbReference type="ARBA" id="ARBA00022833"/>
    </source>
</evidence>
<proteinExistence type="inferred from homology"/>
<sequence length="240" mass="27539">MEGRDFKATEAMERINQKDWYKVLGAKPSDSPAELKRKYQKLALLISKAIDQHNEMQYHPDKQEADVPAGEVQERVQRFIEIDQAWKILGNEETKKEYDLQQRVLRHEEFQALTGTASVPACASENSFGSILFVPLHHTRKGGVCFKQGLLEERPLVEDNLTKEWPLHAQIYLEDMSWNEDEQLYTLSCRCGGNYSVFKSETKDVSLITDDVTGSPKSDTHKDGFRAITLMQDLAPKLRH</sequence>
<keyword evidence="3" id="KW-0862">Zinc</keyword>
<dbReference type="SUPFAM" id="SSF144217">
    <property type="entry name" value="CSL zinc finger"/>
    <property type="match status" value="1"/>
</dbReference>
<dbReference type="EMBL" id="JADDUC020000021">
    <property type="protein sequence ID" value="KAI1232826.1"/>
    <property type="molecule type" value="Genomic_DNA"/>
</dbReference>
<evidence type="ECO:0000256" key="1">
    <source>
        <dbReference type="ARBA" id="ARBA00006169"/>
    </source>
</evidence>
<dbReference type="PROSITE" id="PS50076">
    <property type="entry name" value="DNAJ_2"/>
    <property type="match status" value="1"/>
</dbReference>
<organism evidence="6">
    <name type="scientific">Lamprotornis superbus</name>
    <dbReference type="NCBI Taxonomy" id="245042"/>
    <lineage>
        <taxon>Eukaryota</taxon>
        <taxon>Metazoa</taxon>
        <taxon>Chordata</taxon>
        <taxon>Craniata</taxon>
        <taxon>Vertebrata</taxon>
        <taxon>Euteleostomi</taxon>
        <taxon>Archelosauria</taxon>
        <taxon>Archosauria</taxon>
        <taxon>Dinosauria</taxon>
        <taxon>Saurischia</taxon>
        <taxon>Theropoda</taxon>
        <taxon>Coelurosauria</taxon>
        <taxon>Aves</taxon>
        <taxon>Neognathae</taxon>
        <taxon>Neoaves</taxon>
        <taxon>Telluraves</taxon>
        <taxon>Australaves</taxon>
        <taxon>Passeriformes</taxon>
        <taxon>Sturnidae</taxon>
        <taxon>Lamprotornis</taxon>
    </lineage>
</organism>
<dbReference type="Pfam" id="PF05207">
    <property type="entry name" value="Zn_ribbon_CSL"/>
    <property type="match status" value="1"/>
</dbReference>
<accession>A0A835TVZ4</accession>
<dbReference type="Proteomes" id="UP000618051">
    <property type="component" value="Unassembled WGS sequence"/>
</dbReference>
<evidence type="ECO:0000256" key="4">
    <source>
        <dbReference type="ARBA" id="ARBA00023004"/>
    </source>
</evidence>
<dbReference type="FunFam" id="1.10.287.110:FF:000056">
    <property type="entry name" value="DnaJ (Hsp40) homolog, subfamily C, member 24"/>
    <property type="match status" value="1"/>
</dbReference>
<dbReference type="OrthoDB" id="66964at2759"/>
<dbReference type="InterPro" id="IPR036869">
    <property type="entry name" value="J_dom_sf"/>
</dbReference>
<dbReference type="InterPro" id="IPR007872">
    <property type="entry name" value="DPH_MB_dom"/>
</dbReference>
<dbReference type="Gene3D" id="3.10.660.10">
    <property type="entry name" value="DPH Zinc finger"/>
    <property type="match status" value="1"/>
</dbReference>
<dbReference type="PRINTS" id="PR00625">
    <property type="entry name" value="JDOMAIN"/>
</dbReference>
<dbReference type="PANTHER" id="PTHR45255:SF1">
    <property type="entry name" value="DNAJ HOMOLOG SUBFAMILY C MEMBER 24"/>
    <property type="match status" value="1"/>
</dbReference>
<dbReference type="Gene3D" id="1.10.287.110">
    <property type="entry name" value="DnaJ domain"/>
    <property type="match status" value="1"/>
</dbReference>
<reference evidence="6" key="1">
    <citation type="submission" date="2020-10" db="EMBL/GenBank/DDBJ databases">
        <title>Feather gene expression reveals the developmental basis of iridescence in African starlings.</title>
        <authorList>
            <person name="Rubenstein D.R."/>
        </authorList>
    </citation>
    <scope>NUCLEOTIDE SEQUENCE</scope>
    <source>
        <strain evidence="6">SS15</strain>
        <tissue evidence="6">Liver</tissue>
    </source>
</reference>
<evidence type="ECO:0000313" key="8">
    <source>
        <dbReference type="Proteomes" id="UP000618051"/>
    </source>
</evidence>
<evidence type="ECO:0000313" key="6">
    <source>
        <dbReference type="EMBL" id="KAG0120961.1"/>
    </source>
</evidence>
<name>A0A835TVZ4_9PASS</name>
<dbReference type="CDD" id="cd06257">
    <property type="entry name" value="DnaJ"/>
    <property type="match status" value="1"/>
</dbReference>
<keyword evidence="4" id="KW-0408">Iron</keyword>
<dbReference type="PANTHER" id="PTHR45255">
    <property type="entry name" value="DNAJ HOMOLOG SUBFAMILY C MEMBER 24"/>
    <property type="match status" value="1"/>
</dbReference>
<gene>
    <name evidence="7" type="ORF">IHE44_0006669</name>
    <name evidence="6" type="ORF">IHE44_011743</name>
</gene>
<evidence type="ECO:0000256" key="2">
    <source>
        <dbReference type="ARBA" id="ARBA00022723"/>
    </source>
</evidence>
<comment type="caution">
    <text evidence="6">The sequence shown here is derived from an EMBL/GenBank/DDBJ whole genome shotgun (WGS) entry which is preliminary data.</text>
</comment>
<keyword evidence="8" id="KW-1185">Reference proteome</keyword>
<dbReference type="GO" id="GO:0001671">
    <property type="term" value="F:ATPase activator activity"/>
    <property type="evidence" value="ECO:0007669"/>
    <property type="project" value="TreeGrafter"/>
</dbReference>
<dbReference type="GO" id="GO:0008198">
    <property type="term" value="F:ferrous iron binding"/>
    <property type="evidence" value="ECO:0007669"/>
    <property type="project" value="TreeGrafter"/>
</dbReference>